<dbReference type="RefSeq" id="WP_269562042.1">
    <property type="nucleotide sequence ID" value="NZ_CP114768.1"/>
</dbReference>
<reference evidence="3 4" key="1">
    <citation type="submission" date="2022-12" db="EMBL/GenBank/DDBJ databases">
        <title>Hymenobacter canadensis sp. nov. isolated from lake water of the Cambridge Bay, Canada.</title>
        <authorList>
            <person name="Kim W.H."/>
            <person name="Lee Y.M."/>
        </authorList>
    </citation>
    <scope>NUCLEOTIDE SEQUENCE [LARGE SCALE GENOMIC DNA]</scope>
    <source>
        <strain evidence="3 4">PAMC 29467</strain>
        <plasmid evidence="3 4">unnamed1</plasmid>
    </source>
</reference>
<dbReference type="InterPro" id="IPR008207">
    <property type="entry name" value="Sig_transdc_His_kin_Hpt_dom"/>
</dbReference>
<dbReference type="InterPro" id="IPR036641">
    <property type="entry name" value="HPT_dom_sf"/>
</dbReference>
<keyword evidence="4" id="KW-1185">Reference proteome</keyword>
<gene>
    <name evidence="3" type="ORF">O3303_20810</name>
</gene>
<dbReference type="PROSITE" id="PS50894">
    <property type="entry name" value="HPT"/>
    <property type="match status" value="1"/>
</dbReference>
<dbReference type="EMBL" id="CP114768">
    <property type="protein sequence ID" value="WBA44009.1"/>
    <property type="molecule type" value="Genomic_DNA"/>
</dbReference>
<name>A0ABY7LVT1_9BACT</name>
<evidence type="ECO:0000259" key="2">
    <source>
        <dbReference type="PROSITE" id="PS50894"/>
    </source>
</evidence>
<sequence>MYHSHAAGPPCEENAPLYHFAALGRLADDPAFVCKIKQVFLQDTPVRLAGLEAAIAAANWCLVAREAHSLKSMMGLLGLLLPIHLLRQMEQAADSRPAQQHMSTWLRCLRLSVAPVLLALHNELRAGSSAANPLGPA</sequence>
<keyword evidence="3" id="KW-0614">Plasmid</keyword>
<keyword evidence="1" id="KW-0597">Phosphoprotein</keyword>
<dbReference type="SUPFAM" id="SSF47226">
    <property type="entry name" value="Histidine-containing phosphotransfer domain, HPT domain"/>
    <property type="match status" value="1"/>
</dbReference>
<protein>
    <submittedName>
        <fullName evidence="3">Hpt domain-containing protein</fullName>
    </submittedName>
</protein>
<organism evidence="3 4">
    <name type="scientific">Hymenobacter canadensis</name>
    <dbReference type="NCBI Taxonomy" id="2999067"/>
    <lineage>
        <taxon>Bacteria</taxon>
        <taxon>Pseudomonadati</taxon>
        <taxon>Bacteroidota</taxon>
        <taxon>Cytophagia</taxon>
        <taxon>Cytophagales</taxon>
        <taxon>Hymenobacteraceae</taxon>
        <taxon>Hymenobacter</taxon>
    </lineage>
</organism>
<geneLocation type="plasmid" evidence="3 4">
    <name>unnamed1</name>
</geneLocation>
<evidence type="ECO:0000313" key="3">
    <source>
        <dbReference type="EMBL" id="WBA44009.1"/>
    </source>
</evidence>
<feature type="modified residue" description="Phosphohistidine" evidence="1">
    <location>
        <position position="68"/>
    </location>
</feature>
<proteinExistence type="predicted"/>
<dbReference type="Proteomes" id="UP001211005">
    <property type="component" value="Plasmid unnamed1"/>
</dbReference>
<accession>A0ABY7LVT1</accession>
<feature type="domain" description="HPt" evidence="2">
    <location>
        <begin position="29"/>
        <end position="131"/>
    </location>
</feature>
<dbReference type="Pfam" id="PF01627">
    <property type="entry name" value="Hpt"/>
    <property type="match status" value="1"/>
</dbReference>
<dbReference type="Gene3D" id="1.20.120.160">
    <property type="entry name" value="HPT domain"/>
    <property type="match status" value="1"/>
</dbReference>
<evidence type="ECO:0000313" key="4">
    <source>
        <dbReference type="Proteomes" id="UP001211005"/>
    </source>
</evidence>
<evidence type="ECO:0000256" key="1">
    <source>
        <dbReference type="PROSITE-ProRule" id="PRU00110"/>
    </source>
</evidence>